<feature type="transmembrane region" description="Helical" evidence="11">
    <location>
        <begin position="17"/>
        <end position="38"/>
    </location>
</feature>
<dbReference type="KEGG" id="wso:WSWS_00058"/>
<keyword evidence="5 11" id="KW-0812">Transmembrane</keyword>
<keyword evidence="6 11" id="KW-0375">Hydrogen ion transport</keyword>
<dbReference type="PANTHER" id="PTHR42823:SF3">
    <property type="entry name" value="ATP SYNTHASE SUBUNIT A, CHLOROPLASTIC"/>
    <property type="match status" value="1"/>
</dbReference>
<evidence type="ECO:0000256" key="11">
    <source>
        <dbReference type="HAMAP-Rule" id="MF_01393"/>
    </source>
</evidence>
<keyword evidence="9 11" id="KW-0472">Membrane</keyword>
<dbReference type="EMBL" id="QRAS01000002">
    <property type="protein sequence ID" value="RDL06612.1"/>
    <property type="molecule type" value="Genomic_DNA"/>
</dbReference>
<keyword evidence="7 11" id="KW-1133">Transmembrane helix</keyword>
<dbReference type="GO" id="GO:0042777">
    <property type="term" value="P:proton motive force-driven plasma membrane ATP synthesis"/>
    <property type="evidence" value="ECO:0007669"/>
    <property type="project" value="TreeGrafter"/>
</dbReference>
<gene>
    <name evidence="11" type="primary">atpB</name>
    <name evidence="13" type="ORF">DFP99_0994</name>
</gene>
<dbReference type="InterPro" id="IPR035908">
    <property type="entry name" value="F0_ATP_A_sf"/>
</dbReference>
<evidence type="ECO:0000256" key="6">
    <source>
        <dbReference type="ARBA" id="ARBA00022781"/>
    </source>
</evidence>
<comment type="subcellular location">
    <subcellularLocation>
        <location evidence="11 12">Cell membrane</location>
        <topology evidence="11 12">Multi-pass membrane protein</topology>
    </subcellularLocation>
    <subcellularLocation>
        <location evidence="1">Membrane</location>
        <topology evidence="1">Multi-pass membrane protein</topology>
    </subcellularLocation>
</comment>
<dbReference type="RefSeq" id="WP_070229386.1">
    <property type="nucleotide sequence ID" value="NZ_BJYO01000003.1"/>
</dbReference>
<feature type="transmembrane region" description="Helical" evidence="11">
    <location>
        <begin position="77"/>
        <end position="99"/>
    </location>
</feature>
<feature type="transmembrane region" description="Helical" evidence="11">
    <location>
        <begin position="151"/>
        <end position="172"/>
    </location>
</feature>
<accession>A0A288Q7G1</accession>
<keyword evidence="3 11" id="KW-0813">Transport</keyword>
<dbReference type="NCBIfam" id="TIGR01131">
    <property type="entry name" value="ATP_synt_6_or_A"/>
    <property type="match status" value="1"/>
</dbReference>
<organism evidence="13 14">
    <name type="scientific">Weissella soli</name>
    <dbReference type="NCBI Taxonomy" id="155866"/>
    <lineage>
        <taxon>Bacteria</taxon>
        <taxon>Bacillati</taxon>
        <taxon>Bacillota</taxon>
        <taxon>Bacilli</taxon>
        <taxon>Lactobacillales</taxon>
        <taxon>Lactobacillaceae</taxon>
        <taxon>Weissella</taxon>
    </lineage>
</organism>
<evidence type="ECO:0000256" key="8">
    <source>
        <dbReference type="ARBA" id="ARBA00023065"/>
    </source>
</evidence>
<dbReference type="PRINTS" id="PR00123">
    <property type="entry name" value="ATPASEA"/>
</dbReference>
<keyword evidence="4 11" id="KW-0138">CF(0)</keyword>
<dbReference type="InterPro" id="IPR045082">
    <property type="entry name" value="ATP_syn_F0_a_bact/chloroplast"/>
</dbReference>
<dbReference type="PROSITE" id="PS00449">
    <property type="entry name" value="ATPASE_A"/>
    <property type="match status" value="1"/>
</dbReference>
<dbReference type="SUPFAM" id="SSF81336">
    <property type="entry name" value="F1F0 ATP synthase subunit A"/>
    <property type="match status" value="1"/>
</dbReference>
<dbReference type="PANTHER" id="PTHR42823">
    <property type="entry name" value="ATP SYNTHASE SUBUNIT A, CHLOROPLASTIC"/>
    <property type="match status" value="1"/>
</dbReference>
<dbReference type="OrthoDB" id="9789241at2"/>
<evidence type="ECO:0000313" key="13">
    <source>
        <dbReference type="EMBL" id="RDL06612.1"/>
    </source>
</evidence>
<evidence type="ECO:0000256" key="7">
    <source>
        <dbReference type="ARBA" id="ARBA00022989"/>
    </source>
</evidence>
<dbReference type="NCBIfam" id="NF004479">
    <property type="entry name" value="PRK05815.1-4"/>
    <property type="match status" value="1"/>
</dbReference>
<dbReference type="CDD" id="cd00310">
    <property type="entry name" value="ATP-synt_Fo_a_6"/>
    <property type="match status" value="1"/>
</dbReference>
<keyword evidence="14" id="KW-1185">Reference proteome</keyword>
<evidence type="ECO:0000313" key="14">
    <source>
        <dbReference type="Proteomes" id="UP000254912"/>
    </source>
</evidence>
<feature type="transmembrane region" description="Helical" evidence="11">
    <location>
        <begin position="184"/>
        <end position="203"/>
    </location>
</feature>
<evidence type="ECO:0000256" key="9">
    <source>
        <dbReference type="ARBA" id="ARBA00023136"/>
    </source>
</evidence>
<dbReference type="InterPro" id="IPR023011">
    <property type="entry name" value="ATP_synth_F0_asu_AS"/>
</dbReference>
<keyword evidence="11" id="KW-1003">Cell membrane</keyword>
<dbReference type="Proteomes" id="UP000254912">
    <property type="component" value="Unassembled WGS sequence"/>
</dbReference>
<keyword evidence="8 11" id="KW-0406">Ion transport</keyword>
<keyword evidence="10 11" id="KW-0066">ATP synthesis</keyword>
<evidence type="ECO:0000256" key="12">
    <source>
        <dbReference type="RuleBase" id="RU000483"/>
    </source>
</evidence>
<dbReference type="HAMAP" id="MF_01393">
    <property type="entry name" value="ATP_synth_a_bact"/>
    <property type="match status" value="1"/>
</dbReference>
<reference evidence="13 14" key="1">
    <citation type="submission" date="2018-07" db="EMBL/GenBank/DDBJ databases">
        <title>Genomic Encyclopedia of Type Strains, Phase III (KMG-III): the genomes of soil and plant-associated and newly described type strains.</title>
        <authorList>
            <person name="Whitman W."/>
        </authorList>
    </citation>
    <scope>NUCLEOTIDE SEQUENCE [LARGE SCALE GENOMIC DNA]</scope>
    <source>
        <strain evidence="13 14">CECT 7031</strain>
    </source>
</reference>
<dbReference type="GO" id="GO:0045259">
    <property type="term" value="C:proton-transporting ATP synthase complex"/>
    <property type="evidence" value="ECO:0007669"/>
    <property type="project" value="UniProtKB-KW"/>
</dbReference>
<dbReference type="GeneID" id="94545271"/>
<dbReference type="Gene3D" id="1.20.120.220">
    <property type="entry name" value="ATP synthase, F0 complex, subunit A"/>
    <property type="match status" value="1"/>
</dbReference>
<feature type="transmembrane region" description="Helical" evidence="11">
    <location>
        <begin position="210"/>
        <end position="230"/>
    </location>
</feature>
<comment type="caution">
    <text evidence="13">The sequence shown here is derived from an EMBL/GenBank/DDBJ whole genome shotgun (WGS) entry which is preliminary data.</text>
</comment>
<evidence type="ECO:0000256" key="10">
    <source>
        <dbReference type="ARBA" id="ARBA00023310"/>
    </source>
</evidence>
<evidence type="ECO:0000256" key="3">
    <source>
        <dbReference type="ARBA" id="ARBA00022448"/>
    </source>
</evidence>
<sequence>MDEKSATFQLLGLTFDWTVIVSTLVAAAIVFFLVFFLSRNLALKPKGKQNLLESIIDFTNGIVDSALPNRTGTELKLFAFVLFLFVFVANQLGLAFQVGFGDITYLKSATANPMVTLALALLSIGLSHFLGVAKQGFKGYFKNVYMSPFPALLPINIFEQFTSFLTLGLRLFGNIYAGEMLLTLIAQFGQSAGIVTIIPAFILSMIWQAFSLFIGSVQAFVFVTLTMVYISEKTETAE</sequence>
<dbReference type="GO" id="GO:0046933">
    <property type="term" value="F:proton-transporting ATP synthase activity, rotational mechanism"/>
    <property type="evidence" value="ECO:0007669"/>
    <property type="project" value="UniProtKB-UniRule"/>
</dbReference>
<feature type="transmembrane region" description="Helical" evidence="11">
    <location>
        <begin position="111"/>
        <end position="130"/>
    </location>
</feature>
<comment type="function">
    <text evidence="11 12">Key component of the proton channel; it plays a direct role in the translocation of protons across the membrane.</text>
</comment>
<evidence type="ECO:0000256" key="1">
    <source>
        <dbReference type="ARBA" id="ARBA00004141"/>
    </source>
</evidence>
<protein>
    <recommendedName>
        <fullName evidence="11 12">ATP synthase subunit a</fullName>
    </recommendedName>
    <alternativeName>
        <fullName evidence="11">ATP synthase F0 sector subunit a</fullName>
    </alternativeName>
    <alternativeName>
        <fullName evidence="11">F-ATPase subunit 6</fullName>
    </alternativeName>
</protein>
<evidence type="ECO:0000256" key="4">
    <source>
        <dbReference type="ARBA" id="ARBA00022547"/>
    </source>
</evidence>
<evidence type="ECO:0000256" key="2">
    <source>
        <dbReference type="ARBA" id="ARBA00006810"/>
    </source>
</evidence>
<comment type="similarity">
    <text evidence="2 11 12">Belongs to the ATPase A chain family.</text>
</comment>
<dbReference type="Pfam" id="PF00119">
    <property type="entry name" value="ATP-synt_A"/>
    <property type="match status" value="1"/>
</dbReference>
<dbReference type="GO" id="GO:0005886">
    <property type="term" value="C:plasma membrane"/>
    <property type="evidence" value="ECO:0007669"/>
    <property type="project" value="UniProtKB-SubCell"/>
</dbReference>
<dbReference type="AlphaFoldDB" id="A0A288Q7G1"/>
<name>A0A288Q7G1_9LACO</name>
<evidence type="ECO:0000256" key="5">
    <source>
        <dbReference type="ARBA" id="ARBA00022692"/>
    </source>
</evidence>
<dbReference type="InterPro" id="IPR000568">
    <property type="entry name" value="ATP_synth_F0_asu"/>
</dbReference>
<proteinExistence type="inferred from homology"/>